<gene>
    <name evidence="3" type="ORF">CCAM_LOCUS17780</name>
</gene>
<sequence>MSSLSDRIPSLEDCSSEGSNSSSSTGPPSLDPLPGQAPNPSIPEPQPVNQMPGQVATERDEPVDDEPGPYDPENETRDAWEERLHAAGYFPLPTFYVLDIPSHVSKIALNKIRRRLPDGYTLLYEPNWPNIVEPHRVDRIGFHTISLDAGIVFPLRPLLTEVCHAFRILPVLPGGTGCEGFVYFKGRTGRKFISDVPQSNRGWKEKFVFIEFPPFVTPLAGLKWNDHLLNHEYATPATSPDLEASLEILLRGDPLTGRKYNYGSWVWRVESGGEGTYQAHDATGRGVPSPGNTAEAEGNSHSDMEFEEYAMPEDKPEGETGGSQTGAAKTFTVHPETVEVHDLDDDEPPTDRSKEKGKEKTGRRQKKVATTHPSYAKKRTRSGSEPASQTIEEAFVNLGLRLKEKGEIGPYAVEQLGMGSPSEVARLKKENEEMALILKSQADELIRLSGMAGTMKTENSQLKEENGRLMDEVSEAKREMAEKEETFPGRAAAWVEENKADAARVMTATPEATMESFRFLYREPEGRKMITAIGSFGFKSGQKKDRIASHRVLLKRDPAFTAASYGLAPIPEEEPTPPFPLE</sequence>
<dbReference type="OrthoDB" id="1301859at2759"/>
<evidence type="ECO:0000313" key="4">
    <source>
        <dbReference type="Proteomes" id="UP000595140"/>
    </source>
</evidence>
<evidence type="ECO:0000256" key="2">
    <source>
        <dbReference type="SAM" id="MobiDB-lite"/>
    </source>
</evidence>
<feature type="compositionally biased region" description="Low complexity" evidence="2">
    <location>
        <begin position="11"/>
        <end position="28"/>
    </location>
</feature>
<feature type="compositionally biased region" description="Pro residues" evidence="2">
    <location>
        <begin position="29"/>
        <end position="46"/>
    </location>
</feature>
<organism evidence="3 4">
    <name type="scientific">Cuscuta campestris</name>
    <dbReference type="NCBI Taxonomy" id="132261"/>
    <lineage>
        <taxon>Eukaryota</taxon>
        <taxon>Viridiplantae</taxon>
        <taxon>Streptophyta</taxon>
        <taxon>Embryophyta</taxon>
        <taxon>Tracheophyta</taxon>
        <taxon>Spermatophyta</taxon>
        <taxon>Magnoliopsida</taxon>
        <taxon>eudicotyledons</taxon>
        <taxon>Gunneridae</taxon>
        <taxon>Pentapetalae</taxon>
        <taxon>asterids</taxon>
        <taxon>lamiids</taxon>
        <taxon>Solanales</taxon>
        <taxon>Convolvulaceae</taxon>
        <taxon>Cuscuteae</taxon>
        <taxon>Cuscuta</taxon>
        <taxon>Cuscuta subgen. Grammica</taxon>
        <taxon>Cuscuta sect. Cleistogrammica</taxon>
    </lineage>
</organism>
<dbReference type="AlphaFoldDB" id="A0A484LI58"/>
<evidence type="ECO:0000256" key="1">
    <source>
        <dbReference type="SAM" id="Coils"/>
    </source>
</evidence>
<protein>
    <submittedName>
        <fullName evidence="3">Uncharacterized protein</fullName>
    </submittedName>
</protein>
<proteinExistence type="predicted"/>
<keyword evidence="4" id="KW-1185">Reference proteome</keyword>
<name>A0A484LI58_9ASTE</name>
<keyword evidence="1" id="KW-0175">Coiled coil</keyword>
<evidence type="ECO:0000313" key="3">
    <source>
        <dbReference type="EMBL" id="VFQ76004.1"/>
    </source>
</evidence>
<feature type="compositionally biased region" description="Basic and acidic residues" evidence="2">
    <location>
        <begin position="349"/>
        <end position="362"/>
    </location>
</feature>
<accession>A0A484LI58</accession>
<feature type="region of interest" description="Disordered" evidence="2">
    <location>
        <begin position="308"/>
        <end position="327"/>
    </location>
</feature>
<feature type="region of interest" description="Disordered" evidence="2">
    <location>
        <begin position="332"/>
        <end position="390"/>
    </location>
</feature>
<feature type="region of interest" description="Disordered" evidence="2">
    <location>
        <begin position="1"/>
        <end position="76"/>
    </location>
</feature>
<dbReference type="Proteomes" id="UP000595140">
    <property type="component" value="Unassembled WGS sequence"/>
</dbReference>
<feature type="coiled-coil region" evidence="1">
    <location>
        <begin position="424"/>
        <end position="486"/>
    </location>
</feature>
<dbReference type="EMBL" id="OOIL02001464">
    <property type="protein sequence ID" value="VFQ76004.1"/>
    <property type="molecule type" value="Genomic_DNA"/>
</dbReference>
<feature type="compositionally biased region" description="Basic residues" evidence="2">
    <location>
        <begin position="363"/>
        <end position="381"/>
    </location>
</feature>
<reference evidence="3 4" key="1">
    <citation type="submission" date="2018-04" db="EMBL/GenBank/DDBJ databases">
        <authorList>
            <person name="Vogel A."/>
        </authorList>
    </citation>
    <scope>NUCLEOTIDE SEQUENCE [LARGE SCALE GENOMIC DNA]</scope>
</reference>
<feature type="region of interest" description="Disordered" evidence="2">
    <location>
        <begin position="277"/>
        <end position="301"/>
    </location>
</feature>